<feature type="region of interest" description="Disordered" evidence="1">
    <location>
        <begin position="1"/>
        <end position="94"/>
    </location>
</feature>
<evidence type="ECO:0000313" key="3">
    <source>
        <dbReference type="Proteomes" id="UP000799766"/>
    </source>
</evidence>
<keyword evidence="3" id="KW-1185">Reference proteome</keyword>
<reference evidence="2" key="1">
    <citation type="journal article" date="2020" name="Stud. Mycol.">
        <title>101 Dothideomycetes genomes: a test case for predicting lifestyles and emergence of pathogens.</title>
        <authorList>
            <person name="Haridas S."/>
            <person name="Albert R."/>
            <person name="Binder M."/>
            <person name="Bloem J."/>
            <person name="Labutti K."/>
            <person name="Salamov A."/>
            <person name="Andreopoulos B."/>
            <person name="Baker S."/>
            <person name="Barry K."/>
            <person name="Bills G."/>
            <person name="Bluhm B."/>
            <person name="Cannon C."/>
            <person name="Castanera R."/>
            <person name="Culley D."/>
            <person name="Daum C."/>
            <person name="Ezra D."/>
            <person name="Gonzalez J."/>
            <person name="Henrissat B."/>
            <person name="Kuo A."/>
            <person name="Liang C."/>
            <person name="Lipzen A."/>
            <person name="Lutzoni F."/>
            <person name="Magnuson J."/>
            <person name="Mondo S."/>
            <person name="Nolan M."/>
            <person name="Ohm R."/>
            <person name="Pangilinan J."/>
            <person name="Park H.-J."/>
            <person name="Ramirez L."/>
            <person name="Alfaro M."/>
            <person name="Sun H."/>
            <person name="Tritt A."/>
            <person name="Yoshinaga Y."/>
            <person name="Zwiers L.-H."/>
            <person name="Turgeon B."/>
            <person name="Goodwin S."/>
            <person name="Spatafora J."/>
            <person name="Crous P."/>
            <person name="Grigoriev I."/>
        </authorList>
    </citation>
    <scope>NUCLEOTIDE SEQUENCE</scope>
    <source>
        <strain evidence="2">ATCC 16933</strain>
    </source>
</reference>
<evidence type="ECO:0000256" key="1">
    <source>
        <dbReference type="SAM" id="MobiDB-lite"/>
    </source>
</evidence>
<accession>A0A6A6P8J2</accession>
<dbReference type="Proteomes" id="UP000799766">
    <property type="component" value="Unassembled WGS sequence"/>
</dbReference>
<gene>
    <name evidence="2" type="ORF">BDY21DRAFT_184483</name>
</gene>
<evidence type="ECO:0000313" key="2">
    <source>
        <dbReference type="EMBL" id="KAF2460092.1"/>
    </source>
</evidence>
<name>A0A6A6P8J2_9PEZI</name>
<proteinExistence type="predicted"/>
<feature type="compositionally biased region" description="Basic residues" evidence="1">
    <location>
        <begin position="47"/>
        <end position="61"/>
    </location>
</feature>
<organism evidence="2 3">
    <name type="scientific">Lineolata rhizophorae</name>
    <dbReference type="NCBI Taxonomy" id="578093"/>
    <lineage>
        <taxon>Eukaryota</taxon>
        <taxon>Fungi</taxon>
        <taxon>Dikarya</taxon>
        <taxon>Ascomycota</taxon>
        <taxon>Pezizomycotina</taxon>
        <taxon>Dothideomycetes</taxon>
        <taxon>Dothideomycetes incertae sedis</taxon>
        <taxon>Lineolatales</taxon>
        <taxon>Lineolataceae</taxon>
        <taxon>Lineolata</taxon>
    </lineage>
</organism>
<dbReference type="EMBL" id="MU001674">
    <property type="protein sequence ID" value="KAF2460092.1"/>
    <property type="molecule type" value="Genomic_DNA"/>
</dbReference>
<sequence length="196" mass="21676">MRRRSSPPAIPSCCSAAALNQSPSRSRSHHQESLLAPSPSNAVGTVPRRHFAQRLPRRARQRGGPPQKPERAANRRVARPVLARAPKPSSGTTCSFQHLGKRVLGQNSFSFFSLQGAATGRSGHTVDFFLTAHDSTRSPWHPKIHSAVLRLLKSRFPSPIYIAIQRRPFGQYAILKHQGVCLVHPLWNFGRLTGMA</sequence>
<protein>
    <submittedName>
        <fullName evidence="2">Uncharacterized protein</fullName>
    </submittedName>
</protein>
<dbReference type="AlphaFoldDB" id="A0A6A6P8J2"/>